<proteinExistence type="predicted"/>
<evidence type="ECO:0000313" key="2">
    <source>
        <dbReference type="EMBL" id="AKT36156.1"/>
    </source>
</evidence>
<keyword evidence="3" id="KW-1185">Reference proteome</keyword>
<feature type="signal peptide" evidence="1">
    <location>
        <begin position="1"/>
        <end position="23"/>
    </location>
</feature>
<keyword evidence="1" id="KW-0732">Signal</keyword>
<dbReference type="EMBL" id="CP012159">
    <property type="protein sequence ID" value="AKT36156.1"/>
    <property type="molecule type" value="Genomic_DNA"/>
</dbReference>
<dbReference type="OrthoDB" id="5524789at2"/>
<name>A0A0K1E5K5_CHOCO</name>
<feature type="chain" id="PRO_5005458921" description="Lipoprotein" evidence="1">
    <location>
        <begin position="24"/>
        <end position="96"/>
    </location>
</feature>
<dbReference type="AlphaFoldDB" id="A0A0K1E5K5"/>
<organism evidence="2 3">
    <name type="scientific">Chondromyces crocatus</name>
    <dbReference type="NCBI Taxonomy" id="52"/>
    <lineage>
        <taxon>Bacteria</taxon>
        <taxon>Pseudomonadati</taxon>
        <taxon>Myxococcota</taxon>
        <taxon>Polyangia</taxon>
        <taxon>Polyangiales</taxon>
        <taxon>Polyangiaceae</taxon>
        <taxon>Chondromyces</taxon>
    </lineage>
</organism>
<accession>A0A0K1E5K5</accession>
<gene>
    <name evidence="2" type="ORF">CMC5_002700</name>
</gene>
<dbReference type="RefSeq" id="WP_156338031.1">
    <property type="nucleotide sequence ID" value="NZ_CP012159.1"/>
</dbReference>
<evidence type="ECO:0008006" key="4">
    <source>
        <dbReference type="Google" id="ProtNLM"/>
    </source>
</evidence>
<dbReference type="KEGG" id="ccro:CMC5_002700"/>
<dbReference type="Proteomes" id="UP000067626">
    <property type="component" value="Chromosome"/>
</dbReference>
<reference evidence="2 3" key="1">
    <citation type="submission" date="2015-07" db="EMBL/GenBank/DDBJ databases">
        <title>Genome analysis of myxobacterium Chondromyces crocatus Cm c5 reveals a high potential for natural compound synthesis and the genetic basis for the loss of fruiting body formation.</title>
        <authorList>
            <person name="Zaburannyi N."/>
            <person name="Bunk B."/>
            <person name="Maier J."/>
            <person name="Overmann J."/>
            <person name="Mueller R."/>
        </authorList>
    </citation>
    <scope>NUCLEOTIDE SEQUENCE [LARGE SCALE GENOMIC DNA]</scope>
    <source>
        <strain evidence="2 3">Cm c5</strain>
    </source>
</reference>
<sequence length="96" mass="10478">MASLTAPLRLSALVLLGTFALCAGGCAKIGCFDYTEQEYEAFNGCPSQAEALRVFGDPNCGGEVESVDSEAEYRDGYCCYEITKSYDYYYDGICSR</sequence>
<evidence type="ECO:0000256" key="1">
    <source>
        <dbReference type="SAM" id="SignalP"/>
    </source>
</evidence>
<protein>
    <recommendedName>
        <fullName evidence="4">Lipoprotein</fullName>
    </recommendedName>
</protein>
<evidence type="ECO:0000313" key="3">
    <source>
        <dbReference type="Proteomes" id="UP000067626"/>
    </source>
</evidence>